<reference evidence="5" key="1">
    <citation type="journal article" date="2019" name="Int. J. Syst. Evol. Microbiol.">
        <title>The Global Catalogue of Microorganisms (GCM) 10K type strain sequencing project: providing services to taxonomists for standard genome sequencing and annotation.</title>
        <authorList>
            <consortium name="The Broad Institute Genomics Platform"/>
            <consortium name="The Broad Institute Genome Sequencing Center for Infectious Disease"/>
            <person name="Wu L."/>
            <person name="Ma J."/>
        </authorList>
    </citation>
    <scope>NUCLEOTIDE SEQUENCE [LARGE SCALE GENOMIC DNA]</scope>
    <source>
        <strain evidence="5">CCUG 49679</strain>
    </source>
</reference>
<evidence type="ECO:0000259" key="3">
    <source>
        <dbReference type="PROSITE" id="PS50853"/>
    </source>
</evidence>
<dbReference type="Pfam" id="PF00041">
    <property type="entry name" value="fn3"/>
    <property type="match status" value="1"/>
</dbReference>
<feature type="domain" description="Fibronectin type-III" evidence="3">
    <location>
        <begin position="235"/>
        <end position="328"/>
    </location>
</feature>
<gene>
    <name evidence="4" type="ORF">ACFPVY_08660</name>
</gene>
<dbReference type="InterPro" id="IPR026444">
    <property type="entry name" value="Secre_tail"/>
</dbReference>
<comment type="caution">
    <text evidence="4">The sequence shown here is derived from an EMBL/GenBank/DDBJ whole genome shotgun (WGS) entry which is preliminary data.</text>
</comment>
<dbReference type="EMBL" id="JBHSQB010000007">
    <property type="protein sequence ID" value="MFC6096718.1"/>
    <property type="molecule type" value="Genomic_DNA"/>
</dbReference>
<dbReference type="PROSITE" id="PS50853">
    <property type="entry name" value="FN3"/>
    <property type="match status" value="1"/>
</dbReference>
<dbReference type="NCBIfam" id="TIGR04183">
    <property type="entry name" value="Por_Secre_tail"/>
    <property type="match status" value="1"/>
</dbReference>
<dbReference type="Pfam" id="PF18962">
    <property type="entry name" value="Por_Secre_tail"/>
    <property type="match status" value="1"/>
</dbReference>
<proteinExistence type="predicted"/>
<accession>A0ABW1PM85</accession>
<evidence type="ECO:0000313" key="4">
    <source>
        <dbReference type="EMBL" id="MFC6096718.1"/>
    </source>
</evidence>
<dbReference type="CDD" id="cd00063">
    <property type="entry name" value="FN3"/>
    <property type="match status" value="1"/>
</dbReference>
<dbReference type="SMART" id="SM00060">
    <property type="entry name" value="FN3"/>
    <property type="match status" value="1"/>
</dbReference>
<dbReference type="InterPro" id="IPR013783">
    <property type="entry name" value="Ig-like_fold"/>
</dbReference>
<feature type="chain" id="PRO_5046242795" evidence="2">
    <location>
        <begin position="19"/>
        <end position="551"/>
    </location>
</feature>
<dbReference type="Gene3D" id="2.60.40.10">
    <property type="entry name" value="Immunoglobulins"/>
    <property type="match status" value="1"/>
</dbReference>
<name>A0ABW1PM85_9FLAO</name>
<dbReference type="SUPFAM" id="SSF49265">
    <property type="entry name" value="Fibronectin type III"/>
    <property type="match status" value="1"/>
</dbReference>
<organism evidence="4 5">
    <name type="scientific">Flavobacterium qiangtangense</name>
    <dbReference type="NCBI Taxonomy" id="1442595"/>
    <lineage>
        <taxon>Bacteria</taxon>
        <taxon>Pseudomonadati</taxon>
        <taxon>Bacteroidota</taxon>
        <taxon>Flavobacteriia</taxon>
        <taxon>Flavobacteriales</taxon>
        <taxon>Flavobacteriaceae</taxon>
        <taxon>Flavobacterium</taxon>
    </lineage>
</organism>
<dbReference type="InterPro" id="IPR036116">
    <property type="entry name" value="FN3_sf"/>
</dbReference>
<sequence length="551" mass="57679">MKKTLLFCASLFSFYAQAQEFAPLQVASGFNADVIANGVGSAMNSTTMAVDNANFAFITTDFQATSSSPTVSTALPTSGLIASSAVVGMQFQMAPYSGNNSLRIATQNTSGTLTFTNQISATRMFLLATTGSGQASITGTIIFSDNTTQAITSSVVPDWFNSTALPIAISGIGRVGRADNVVETPTGNPRIYQLQIAVATANQSKTITGITITKSSSAEGVVNLFAVSAEITPTCPSPTDLVTSTTATTGTVSWTPPTNAPAGGYDYYVSPTNVAPTNTTSPTGNVTTSTVTIANLTVGQTYYVWVRSNCSATDSGQWKPTQFTTGQVTSTYTTGELSTLYSDSVTANSATTCPGVLTVNVPTGFQVASVKTTYSMETASNGWMSEQRSLLACTTTNLKETAVSSGVGGSTGTYQYSRSNLNIANGATGAVQFELRTWRTYGGEGCSKEYNKVAAGTWTVTVTYQPLLSVAENTAIKFSAYPNPVENVLNIAGKTAVSDVVIYNYLGQKVMQKSFGTENVSIDVSQLNSGNYLVVATDISGNQNTLKITKK</sequence>
<dbReference type="InterPro" id="IPR003961">
    <property type="entry name" value="FN3_dom"/>
</dbReference>
<evidence type="ECO:0000256" key="1">
    <source>
        <dbReference type="ARBA" id="ARBA00022729"/>
    </source>
</evidence>
<protein>
    <submittedName>
        <fullName evidence="4">T9SS type A sorting domain-containing protein</fullName>
    </submittedName>
</protein>
<dbReference type="RefSeq" id="WP_379791584.1">
    <property type="nucleotide sequence ID" value="NZ_JBHSQB010000007.1"/>
</dbReference>
<evidence type="ECO:0000313" key="5">
    <source>
        <dbReference type="Proteomes" id="UP001596287"/>
    </source>
</evidence>
<evidence type="ECO:0000256" key="2">
    <source>
        <dbReference type="SAM" id="SignalP"/>
    </source>
</evidence>
<keyword evidence="1 2" id="KW-0732">Signal</keyword>
<dbReference type="Proteomes" id="UP001596287">
    <property type="component" value="Unassembled WGS sequence"/>
</dbReference>
<keyword evidence="5" id="KW-1185">Reference proteome</keyword>
<feature type="signal peptide" evidence="2">
    <location>
        <begin position="1"/>
        <end position="18"/>
    </location>
</feature>